<dbReference type="Proteomes" id="UP000440513">
    <property type="component" value="Unassembled WGS sequence"/>
</dbReference>
<accession>A0A7X2TMD9</accession>
<comment type="caution">
    <text evidence="2">The sequence shown here is derived from an EMBL/GenBank/DDBJ whole genome shotgun (WGS) entry which is preliminary data.</text>
</comment>
<feature type="domain" description="Polysaccharide pyruvyl transferase" evidence="1">
    <location>
        <begin position="13"/>
        <end position="320"/>
    </location>
</feature>
<evidence type="ECO:0000313" key="2">
    <source>
        <dbReference type="EMBL" id="MST67192.1"/>
    </source>
</evidence>
<sequence>MKILVLGVYYSANLGDGVLCECTAARLKEHFPDAEIVIKDILDRSEFRVLEVSVYPELRRRTQKEKLRRMAARIGWDKVLVHEEYRLKQCLTHIEDVCKEEYDIAIVAGGQLFMDRYFLFLDAYICRLSKKGIPVYLNACGTGPAYSKIIRRRFSDTLANPYVRLISCRDDANLVQRFYANDGKKVEETFDFALWCADIYGIEKDKNADVTGLGMMYTNSIDSNQAAGFWVRLIRQFEKEGKAWKIFVNGSQDDMIFVRYVLSKLPELDGPWEQYCMPAPERPQELVKLIGQFKSIVSFRLHSHIIAAALDVPSIALVWDLKLRFYFEKIGHCERCMTIKQDPKEVILRLDRAEKEGYDRSLIEKQKRYADNLLYQAICKDIK</sequence>
<dbReference type="Pfam" id="PF04230">
    <property type="entry name" value="PS_pyruv_trans"/>
    <property type="match status" value="1"/>
</dbReference>
<proteinExistence type="predicted"/>
<dbReference type="PANTHER" id="PTHR36836">
    <property type="entry name" value="COLANIC ACID BIOSYNTHESIS PROTEIN WCAK"/>
    <property type="match status" value="1"/>
</dbReference>
<protein>
    <submittedName>
        <fullName evidence="2">Polysaccharide pyruvyl transferase family protein</fullName>
    </submittedName>
</protein>
<dbReference type="InterPro" id="IPR007345">
    <property type="entry name" value="Polysacch_pyruvyl_Trfase"/>
</dbReference>
<dbReference type="RefSeq" id="WP_154432635.1">
    <property type="nucleotide sequence ID" value="NZ_VUMS01000019.1"/>
</dbReference>
<name>A0A7X2TMD9_9FIRM</name>
<dbReference type="PANTHER" id="PTHR36836:SF1">
    <property type="entry name" value="COLANIC ACID BIOSYNTHESIS PROTEIN WCAK"/>
    <property type="match status" value="1"/>
</dbReference>
<dbReference type="GO" id="GO:0016740">
    <property type="term" value="F:transferase activity"/>
    <property type="evidence" value="ECO:0007669"/>
    <property type="project" value="UniProtKB-KW"/>
</dbReference>
<keyword evidence="2" id="KW-0808">Transferase</keyword>
<gene>
    <name evidence="2" type="ORF">FYJ57_10790</name>
</gene>
<evidence type="ECO:0000259" key="1">
    <source>
        <dbReference type="Pfam" id="PF04230"/>
    </source>
</evidence>
<dbReference type="AlphaFoldDB" id="A0A7X2TMD9"/>
<keyword evidence="3" id="KW-1185">Reference proteome</keyword>
<reference evidence="2 3" key="1">
    <citation type="submission" date="2019-08" db="EMBL/GenBank/DDBJ databases">
        <title>In-depth cultivation of the pig gut microbiome towards novel bacterial diversity and tailored functional studies.</title>
        <authorList>
            <person name="Wylensek D."/>
            <person name="Hitch T.C.A."/>
            <person name="Clavel T."/>
        </authorList>
    </citation>
    <scope>NUCLEOTIDE SEQUENCE [LARGE SCALE GENOMIC DNA]</scope>
    <source>
        <strain evidence="2 3">BSM-380-WT-5A</strain>
    </source>
</reference>
<evidence type="ECO:0000313" key="3">
    <source>
        <dbReference type="Proteomes" id="UP000440513"/>
    </source>
</evidence>
<dbReference type="EMBL" id="VUMS01000019">
    <property type="protein sequence ID" value="MST67192.1"/>
    <property type="molecule type" value="Genomic_DNA"/>
</dbReference>
<organism evidence="2 3">
    <name type="scientific">Oliverpabstia intestinalis</name>
    <dbReference type="NCBI Taxonomy" id="2606633"/>
    <lineage>
        <taxon>Bacteria</taxon>
        <taxon>Bacillati</taxon>
        <taxon>Bacillota</taxon>
        <taxon>Clostridia</taxon>
        <taxon>Lachnospirales</taxon>
        <taxon>Lachnospiraceae</taxon>
        <taxon>Oliverpabstia</taxon>
    </lineage>
</organism>